<name>A0ACB9JQ74_9ASTR</name>
<reference evidence="1 2" key="2">
    <citation type="journal article" date="2022" name="Mol. Ecol. Resour.">
        <title>The genomes of chicory, endive, great burdock and yacon provide insights into Asteraceae paleo-polyploidization history and plant inulin production.</title>
        <authorList>
            <person name="Fan W."/>
            <person name="Wang S."/>
            <person name="Wang H."/>
            <person name="Wang A."/>
            <person name="Jiang F."/>
            <person name="Liu H."/>
            <person name="Zhao H."/>
            <person name="Xu D."/>
            <person name="Zhang Y."/>
        </authorList>
    </citation>
    <scope>NUCLEOTIDE SEQUENCE [LARGE SCALE GENOMIC DNA]</scope>
    <source>
        <strain evidence="2">cv. Yunnan</strain>
        <tissue evidence="1">Leaves</tissue>
    </source>
</reference>
<keyword evidence="2" id="KW-1185">Reference proteome</keyword>
<gene>
    <name evidence="1" type="ORF">L1987_09737</name>
</gene>
<organism evidence="1 2">
    <name type="scientific">Smallanthus sonchifolius</name>
    <dbReference type="NCBI Taxonomy" id="185202"/>
    <lineage>
        <taxon>Eukaryota</taxon>
        <taxon>Viridiplantae</taxon>
        <taxon>Streptophyta</taxon>
        <taxon>Embryophyta</taxon>
        <taxon>Tracheophyta</taxon>
        <taxon>Spermatophyta</taxon>
        <taxon>Magnoliopsida</taxon>
        <taxon>eudicotyledons</taxon>
        <taxon>Gunneridae</taxon>
        <taxon>Pentapetalae</taxon>
        <taxon>asterids</taxon>
        <taxon>campanulids</taxon>
        <taxon>Asterales</taxon>
        <taxon>Asteraceae</taxon>
        <taxon>Asteroideae</taxon>
        <taxon>Heliantheae alliance</taxon>
        <taxon>Millerieae</taxon>
        <taxon>Smallanthus</taxon>
    </lineage>
</organism>
<proteinExistence type="predicted"/>
<protein>
    <submittedName>
        <fullName evidence="1">Uncharacterized protein</fullName>
    </submittedName>
</protein>
<evidence type="ECO:0000313" key="2">
    <source>
        <dbReference type="Proteomes" id="UP001056120"/>
    </source>
</evidence>
<accession>A0ACB9JQ74</accession>
<dbReference type="Proteomes" id="UP001056120">
    <property type="component" value="Linkage Group LG03"/>
</dbReference>
<comment type="caution">
    <text evidence="1">The sequence shown here is derived from an EMBL/GenBank/DDBJ whole genome shotgun (WGS) entry which is preliminary data.</text>
</comment>
<reference evidence="2" key="1">
    <citation type="journal article" date="2022" name="Mol. Ecol. Resour.">
        <title>The genomes of chicory, endive, great burdock and yacon provide insights into Asteraceae palaeo-polyploidization history and plant inulin production.</title>
        <authorList>
            <person name="Fan W."/>
            <person name="Wang S."/>
            <person name="Wang H."/>
            <person name="Wang A."/>
            <person name="Jiang F."/>
            <person name="Liu H."/>
            <person name="Zhao H."/>
            <person name="Xu D."/>
            <person name="Zhang Y."/>
        </authorList>
    </citation>
    <scope>NUCLEOTIDE SEQUENCE [LARGE SCALE GENOMIC DNA]</scope>
    <source>
        <strain evidence="2">cv. Yunnan</strain>
    </source>
</reference>
<dbReference type="EMBL" id="CM042020">
    <property type="protein sequence ID" value="KAI3822155.1"/>
    <property type="molecule type" value="Genomic_DNA"/>
</dbReference>
<evidence type="ECO:0000313" key="1">
    <source>
        <dbReference type="EMBL" id="KAI3822155.1"/>
    </source>
</evidence>
<sequence>MSRLVSDSHYSDIEFFHRLLKISLEDRNQAIAKALGLAAVKALVAIRTSEVLAGDTRRPKQSSDDDLALEVTHRNPPSMISNLQVQPSDGVEHVINEVHSPKDVYRYQRTV</sequence>